<feature type="domain" description="AB hydrolase-1" evidence="5">
    <location>
        <begin position="62"/>
        <end position="298"/>
    </location>
</feature>
<keyword evidence="3" id="KW-0378">Hydrolase</keyword>
<dbReference type="PANTHER" id="PTHR10794">
    <property type="entry name" value="ABHYDROLASE DOMAIN-CONTAINING PROTEIN"/>
    <property type="match status" value="1"/>
</dbReference>
<dbReference type="SUPFAM" id="SSF53474">
    <property type="entry name" value="alpha/beta-Hydrolases"/>
    <property type="match status" value="1"/>
</dbReference>
<comment type="similarity">
    <text evidence="1">Belongs to the AB hydrolase superfamily. AB hydrolase 4 family.</text>
</comment>
<dbReference type="PIRSF" id="PIRSF005211">
    <property type="entry name" value="Ab_hydro_YheT"/>
    <property type="match status" value="1"/>
</dbReference>
<feature type="active site" description="Charge relay system" evidence="4">
    <location>
        <position position="267"/>
    </location>
</feature>
<feature type="active site" description="Charge relay system" evidence="4">
    <location>
        <position position="296"/>
    </location>
</feature>
<evidence type="ECO:0000256" key="1">
    <source>
        <dbReference type="ARBA" id="ARBA00010884"/>
    </source>
</evidence>
<evidence type="ECO:0000313" key="7">
    <source>
        <dbReference type="Proteomes" id="UP000182114"/>
    </source>
</evidence>
<dbReference type="InterPro" id="IPR000952">
    <property type="entry name" value="AB_hydrolase_4_CS"/>
</dbReference>
<keyword evidence="2" id="KW-0719">Serine esterase</keyword>
<dbReference type="Proteomes" id="UP000182114">
    <property type="component" value="Unassembled WGS sequence"/>
</dbReference>
<organism evidence="6 7">
    <name type="scientific">Cellulophaga baltica</name>
    <dbReference type="NCBI Taxonomy" id="76594"/>
    <lineage>
        <taxon>Bacteria</taxon>
        <taxon>Pseudomonadati</taxon>
        <taxon>Bacteroidota</taxon>
        <taxon>Flavobacteriia</taxon>
        <taxon>Flavobacteriales</taxon>
        <taxon>Flavobacteriaceae</taxon>
        <taxon>Cellulophaga</taxon>
    </lineage>
</organism>
<dbReference type="GO" id="GO:0047372">
    <property type="term" value="F:monoacylglycerol lipase activity"/>
    <property type="evidence" value="ECO:0007669"/>
    <property type="project" value="TreeGrafter"/>
</dbReference>
<dbReference type="Pfam" id="PF00561">
    <property type="entry name" value="Abhydrolase_1"/>
    <property type="match status" value="1"/>
</dbReference>
<protein>
    <recommendedName>
        <fullName evidence="5">AB hydrolase-1 domain-containing protein</fullName>
    </recommendedName>
</protein>
<dbReference type="eggNOG" id="COG0429">
    <property type="taxonomic scope" value="Bacteria"/>
</dbReference>
<reference evidence="7" key="1">
    <citation type="submission" date="2016-10" db="EMBL/GenBank/DDBJ databases">
        <authorList>
            <person name="Varghese N."/>
            <person name="Submissions S."/>
        </authorList>
    </citation>
    <scope>NUCLEOTIDE SEQUENCE [LARGE SCALE GENOMIC DNA]</scope>
    <source>
        <strain evidence="7">DSM 24729</strain>
    </source>
</reference>
<dbReference type="InterPro" id="IPR029058">
    <property type="entry name" value="AB_hydrolase_fold"/>
</dbReference>
<proteinExistence type="inferred from homology"/>
<evidence type="ECO:0000256" key="3">
    <source>
        <dbReference type="ARBA" id="ARBA00022801"/>
    </source>
</evidence>
<dbReference type="Gene3D" id="3.40.50.1820">
    <property type="entry name" value="alpha/beta hydrolase"/>
    <property type="match status" value="1"/>
</dbReference>
<feature type="active site" description="Charge relay system" evidence="4">
    <location>
        <position position="141"/>
    </location>
</feature>
<dbReference type="GO" id="GO:0034338">
    <property type="term" value="F:short-chain carboxylesterase activity"/>
    <property type="evidence" value="ECO:0007669"/>
    <property type="project" value="TreeGrafter"/>
</dbReference>
<name>A0A1G7F6P9_9FLAO</name>
<dbReference type="InterPro" id="IPR050960">
    <property type="entry name" value="AB_hydrolase_4_sf"/>
</dbReference>
<sequence>MPLVASNYNPPILFKNGHLSTIYSGIFRKIDGVVQERERITLSDTDFLDLDWSFATQKSDKVIILIHGLEGSAQRPYITGSAKVFNQNGYDACAINLRSCSGVPNYLFRSYHSGATEDLEAVIDHLLKNKSYTEIFIKGFSLGGNLTLKYLGEERIIPKEIKGAVAVSVPCDLHSSLKQLLRPKNALYAARFKKHLVEKLQSKQKLFPDKISDQDINSIKTLKDFDDIYTSRAHGFTDAIDYYTQSSCRQFLPSINIPTLIINSKNDSFLGPECYPYAEAKNNEKLFLETPNFGGHVGFYGVKNTTYTEKRCLNFLNEL</sequence>
<gene>
    <name evidence="6" type="ORF">SAMN04487992_10360</name>
</gene>
<evidence type="ECO:0000256" key="4">
    <source>
        <dbReference type="PIRSR" id="PIRSR005211-1"/>
    </source>
</evidence>
<dbReference type="InterPro" id="IPR000073">
    <property type="entry name" value="AB_hydrolase_1"/>
</dbReference>
<dbReference type="AlphaFoldDB" id="A0A1G7F6P9"/>
<dbReference type="PROSITE" id="PS01133">
    <property type="entry name" value="UPF0017"/>
    <property type="match status" value="1"/>
</dbReference>
<evidence type="ECO:0000259" key="5">
    <source>
        <dbReference type="Pfam" id="PF00561"/>
    </source>
</evidence>
<accession>A0A1G7F6P9</accession>
<dbReference type="InterPro" id="IPR012020">
    <property type="entry name" value="ABHD4"/>
</dbReference>
<dbReference type="PANTHER" id="PTHR10794:SF94">
    <property type="entry name" value="ESTERASE YHET-RELATED"/>
    <property type="match status" value="1"/>
</dbReference>
<dbReference type="EMBL" id="FNBD01000003">
    <property type="protein sequence ID" value="SDE71541.1"/>
    <property type="molecule type" value="Genomic_DNA"/>
</dbReference>
<evidence type="ECO:0000256" key="2">
    <source>
        <dbReference type="ARBA" id="ARBA00022487"/>
    </source>
</evidence>
<evidence type="ECO:0000313" key="6">
    <source>
        <dbReference type="EMBL" id="SDE71541.1"/>
    </source>
</evidence>
<keyword evidence="7" id="KW-1185">Reference proteome</keyword>
<dbReference type="RefSeq" id="WP_074537742.1">
    <property type="nucleotide sequence ID" value="NZ_FNBD01000003.1"/>
</dbReference>